<keyword evidence="2" id="KW-0812">Transmembrane</keyword>
<proteinExistence type="predicted"/>
<organism evidence="3 4">
    <name type="scientific">Solanum bulbocastanum</name>
    <name type="common">Wild potato</name>
    <dbReference type="NCBI Taxonomy" id="147425"/>
    <lineage>
        <taxon>Eukaryota</taxon>
        <taxon>Viridiplantae</taxon>
        <taxon>Streptophyta</taxon>
        <taxon>Embryophyta</taxon>
        <taxon>Tracheophyta</taxon>
        <taxon>Spermatophyta</taxon>
        <taxon>Magnoliopsida</taxon>
        <taxon>eudicotyledons</taxon>
        <taxon>Gunneridae</taxon>
        <taxon>Pentapetalae</taxon>
        <taxon>asterids</taxon>
        <taxon>lamiids</taxon>
        <taxon>Solanales</taxon>
        <taxon>Solanaceae</taxon>
        <taxon>Solanoideae</taxon>
        <taxon>Solaneae</taxon>
        <taxon>Solanum</taxon>
    </lineage>
</organism>
<gene>
    <name evidence="3" type="ORF">RDI58_001090</name>
</gene>
<dbReference type="Proteomes" id="UP001371456">
    <property type="component" value="Unassembled WGS sequence"/>
</dbReference>
<name>A0AAN8UC37_SOLBU</name>
<keyword evidence="2" id="KW-0472">Membrane</keyword>
<evidence type="ECO:0000256" key="2">
    <source>
        <dbReference type="SAM" id="Phobius"/>
    </source>
</evidence>
<dbReference type="EMBL" id="JBANQN010000001">
    <property type="protein sequence ID" value="KAK6803306.1"/>
    <property type="molecule type" value="Genomic_DNA"/>
</dbReference>
<protein>
    <submittedName>
        <fullName evidence="3">Uncharacterized protein</fullName>
    </submittedName>
</protein>
<keyword evidence="2" id="KW-1133">Transmembrane helix</keyword>
<feature type="region of interest" description="Disordered" evidence="1">
    <location>
        <begin position="107"/>
        <end position="133"/>
    </location>
</feature>
<accession>A0AAN8UC37</accession>
<evidence type="ECO:0000256" key="1">
    <source>
        <dbReference type="SAM" id="MobiDB-lite"/>
    </source>
</evidence>
<sequence>MVYFKILIYKVSSEGVFTISSFRFSKSSDSKGIYQSWSLAFSTYMFFTTLLGDQMTMRIIQKLSITGNINYWARVQQQSGTEPQADPLQAAQTSVGKMIKHAYVDPNDPTEMFLQQPTPELQLRRRSYQSQPA</sequence>
<feature type="transmembrane region" description="Helical" evidence="2">
    <location>
        <begin position="33"/>
        <end position="52"/>
    </location>
</feature>
<evidence type="ECO:0000313" key="4">
    <source>
        <dbReference type="Proteomes" id="UP001371456"/>
    </source>
</evidence>
<reference evidence="3 4" key="1">
    <citation type="submission" date="2024-02" db="EMBL/GenBank/DDBJ databases">
        <title>de novo genome assembly of Solanum bulbocastanum strain 11H21.</title>
        <authorList>
            <person name="Hosaka A.J."/>
        </authorList>
    </citation>
    <scope>NUCLEOTIDE SEQUENCE [LARGE SCALE GENOMIC DNA]</scope>
    <source>
        <tissue evidence="3">Young leaves</tissue>
    </source>
</reference>
<comment type="caution">
    <text evidence="3">The sequence shown here is derived from an EMBL/GenBank/DDBJ whole genome shotgun (WGS) entry which is preliminary data.</text>
</comment>
<evidence type="ECO:0000313" key="3">
    <source>
        <dbReference type="EMBL" id="KAK6803306.1"/>
    </source>
</evidence>
<dbReference type="AlphaFoldDB" id="A0AAN8UC37"/>
<keyword evidence="4" id="KW-1185">Reference proteome</keyword>